<feature type="compositionally biased region" description="Low complexity" evidence="2">
    <location>
        <begin position="11"/>
        <end position="22"/>
    </location>
</feature>
<comment type="similarity">
    <text evidence="1">Belongs to the TEC1 family.</text>
</comment>
<feature type="region of interest" description="Disordered" evidence="2">
    <location>
        <begin position="341"/>
        <end position="365"/>
    </location>
</feature>
<dbReference type="InterPro" id="IPR038096">
    <property type="entry name" value="TEA/ATTS_sf"/>
</dbReference>
<feature type="compositionally biased region" description="Low complexity" evidence="2">
    <location>
        <begin position="349"/>
        <end position="365"/>
    </location>
</feature>
<dbReference type="Gene3D" id="6.10.20.40">
    <property type="entry name" value="TEA/ATTS domain"/>
    <property type="match status" value="1"/>
</dbReference>
<evidence type="ECO:0000256" key="2">
    <source>
        <dbReference type="SAM" id="MobiDB-lite"/>
    </source>
</evidence>
<dbReference type="InterPro" id="IPR000818">
    <property type="entry name" value="TEA/ATTS_dom"/>
</dbReference>
<feature type="region of interest" description="Disordered" evidence="2">
    <location>
        <begin position="978"/>
        <end position="1018"/>
    </location>
</feature>
<dbReference type="GeneID" id="30980849"/>
<dbReference type="Pfam" id="PF01285">
    <property type="entry name" value="TEA"/>
    <property type="match status" value="1"/>
</dbReference>
<feature type="region of interest" description="Disordered" evidence="2">
    <location>
        <begin position="1"/>
        <end position="33"/>
    </location>
</feature>
<feature type="region of interest" description="Disordered" evidence="2">
    <location>
        <begin position="763"/>
        <end position="793"/>
    </location>
</feature>
<feature type="region of interest" description="Disordered" evidence="2">
    <location>
        <begin position="219"/>
        <end position="267"/>
    </location>
</feature>
<dbReference type="OrthoDB" id="10006572at2759"/>
<gene>
    <name evidence="4" type="ORF">CANTADRAFT_21565</name>
</gene>
<name>A0A1E4SLD8_9ASCO</name>
<evidence type="ECO:0000256" key="1">
    <source>
        <dbReference type="ARBA" id="ARBA00008421"/>
    </source>
</evidence>
<sequence>MSLSNHLQVPGTGTSGANGTATPHTPRGQRTTKSMTPTFLFGLSFLPSFHFQSPINSTSPHKFFHSWKRKQEAFPALLTPPNSSRVGTGGSTRFLDSLKKDDDDLWSSLGDSNLTSLSSIYEEGKEFLTPKRLHKPVDHSSQETNPDEDSQQGKQDPTDSKLQEQEVTPENHPDSVEPDTSSASGALESAPNLIPIKPKMDLDAKSKLDLSISKSIKRRKLSSASVLDSPNNSIASQIDSTIDSPVPKRKQNKPIHPPVSASTPASDMGEKVWYPELDDILIKCFLKYRNFRNNHAGYSSTSILKNTSQNKVLSRMLFNKTGILRTSKQISSRLFRLAKSKKLDKTTKSQKQSSTPSNNKSSINDNLDDIDELIKTPFEHLINSSSYTSTTGAGPHGLDSIKTNEIIDHELDLLLSSPKNNNGMNLAFKLSPKAFNIGYNKPSDPNLNHIFTKMASVYESSLSGSNSLNKQELISPSMIEKLKSENIPVWLLNHNLHMNVSSSTLASTTPISPFNTKIDRSLDYINGHLESFLKFDAKILNKSEDQEHPSMLDWKCLIKIYDETNHNSLFVEHVDLVNGYYSFDNDSYEVQVPFMKQFFAGYFNYLLNGTSYAGKKLSIVQIIYDNYSQDFEGGNKFDEQKSQIFGYFIHDFDFDIGSGQTSVNVVNLVNNSEHETFENAQNRVEDDKEDDNETVLADSSPYKISPNQTRMSHDSPLKPSSQLRIDTNKANANDFNVLRGPLTAPIYNADIVQKFNQNMLKQQESLRGQYEQSPNEENRASLQPPMNHSHSTGNIHQFRTLNISPPSSSPATDSPVIRAKSIPNQNYPNMVSSTPLRDNIVPNGSMNYGQPTPFIPPAQQQLMVNLGNGFIPFNSLHPKLQEQYMLVQRQFEMQKQEQQKMFTHQFDPNANILPQTFNDQGFMTNTMNAQFMPNQQFAPAIMPFAPAPSIEAQVAPTASFKDNKENIKPKEIKFGPILEYDPSKDSRKIPQPKVSKQNAGIHRFPINTPVSMYNPKKK</sequence>
<feature type="region of interest" description="Disordered" evidence="2">
    <location>
        <begin position="677"/>
        <end position="721"/>
    </location>
</feature>
<reference evidence="5" key="1">
    <citation type="submission" date="2016-05" db="EMBL/GenBank/DDBJ databases">
        <title>Comparative genomics of biotechnologically important yeasts.</title>
        <authorList>
            <consortium name="DOE Joint Genome Institute"/>
            <person name="Riley R."/>
            <person name="Haridas S."/>
            <person name="Wolfe K.H."/>
            <person name="Lopes M.R."/>
            <person name="Hittinger C.T."/>
            <person name="Goker M."/>
            <person name="Salamov A."/>
            <person name="Wisecaver J."/>
            <person name="Long T.M."/>
            <person name="Aerts A.L."/>
            <person name="Barry K."/>
            <person name="Choi C."/>
            <person name="Clum A."/>
            <person name="Coughlan A.Y."/>
            <person name="Deshpande S."/>
            <person name="Douglass A.P."/>
            <person name="Hanson S.J."/>
            <person name="Klenk H.-P."/>
            <person name="Labutti K."/>
            <person name="Lapidus A."/>
            <person name="Lindquist E."/>
            <person name="Lipzen A."/>
            <person name="Meier-Kolthoff J.P."/>
            <person name="Ohm R.A."/>
            <person name="Otillar R.P."/>
            <person name="Pangilinan J."/>
            <person name="Peng Y."/>
            <person name="Rokas A."/>
            <person name="Rosa C.A."/>
            <person name="Scheuner C."/>
            <person name="Sibirny A.A."/>
            <person name="Slot J.C."/>
            <person name="Stielow J.B."/>
            <person name="Sun H."/>
            <person name="Kurtzman C.P."/>
            <person name="Blackwell M."/>
            <person name="Grigoriev I.V."/>
            <person name="Jeffries T.W."/>
        </authorList>
    </citation>
    <scope>NUCLEOTIDE SEQUENCE [LARGE SCALE GENOMIC DNA]</scope>
    <source>
        <strain evidence="5">NRRL Y-17324</strain>
    </source>
</reference>
<feature type="compositionally biased region" description="Basic and acidic residues" evidence="2">
    <location>
        <begin position="156"/>
        <end position="175"/>
    </location>
</feature>
<organism evidence="4 5">
    <name type="scientific">Suhomyces tanzawaensis NRRL Y-17324</name>
    <dbReference type="NCBI Taxonomy" id="984487"/>
    <lineage>
        <taxon>Eukaryota</taxon>
        <taxon>Fungi</taxon>
        <taxon>Dikarya</taxon>
        <taxon>Ascomycota</taxon>
        <taxon>Saccharomycotina</taxon>
        <taxon>Pichiomycetes</taxon>
        <taxon>Debaryomycetaceae</taxon>
        <taxon>Suhomyces</taxon>
    </lineage>
</organism>
<accession>A0A1E4SLD8</accession>
<dbReference type="RefSeq" id="XP_020065453.1">
    <property type="nucleotide sequence ID" value="XM_020206712.1"/>
</dbReference>
<evidence type="ECO:0000259" key="3">
    <source>
        <dbReference type="Pfam" id="PF01285"/>
    </source>
</evidence>
<feature type="region of interest" description="Disordered" evidence="2">
    <location>
        <begin position="128"/>
        <end position="194"/>
    </location>
</feature>
<feature type="compositionally biased region" description="Polar residues" evidence="2">
    <location>
        <begin position="224"/>
        <end position="243"/>
    </location>
</feature>
<dbReference type="GO" id="GO:0003700">
    <property type="term" value="F:DNA-binding transcription factor activity"/>
    <property type="evidence" value="ECO:0007669"/>
    <property type="project" value="InterPro"/>
</dbReference>
<proteinExistence type="inferred from homology"/>
<dbReference type="AlphaFoldDB" id="A0A1E4SLD8"/>
<protein>
    <recommendedName>
        <fullName evidence="3">TEA domain-containing protein</fullName>
    </recommendedName>
</protein>
<feature type="compositionally biased region" description="Basic and acidic residues" evidence="2">
    <location>
        <begin position="128"/>
        <end position="141"/>
    </location>
</feature>
<feature type="domain" description="TEA" evidence="3">
    <location>
        <begin position="270"/>
        <end position="338"/>
    </location>
</feature>
<keyword evidence="5" id="KW-1185">Reference proteome</keyword>
<dbReference type="EMBL" id="KV453911">
    <property type="protein sequence ID" value="ODV80331.1"/>
    <property type="molecule type" value="Genomic_DNA"/>
</dbReference>
<evidence type="ECO:0000313" key="4">
    <source>
        <dbReference type="EMBL" id="ODV80331.1"/>
    </source>
</evidence>
<dbReference type="Proteomes" id="UP000094285">
    <property type="component" value="Unassembled WGS sequence"/>
</dbReference>
<evidence type="ECO:0000313" key="5">
    <source>
        <dbReference type="Proteomes" id="UP000094285"/>
    </source>
</evidence>